<evidence type="ECO:0000256" key="13">
    <source>
        <dbReference type="SAM" id="Phobius"/>
    </source>
</evidence>
<evidence type="ECO:0000256" key="1">
    <source>
        <dbReference type="ARBA" id="ARBA00004141"/>
    </source>
</evidence>
<keyword evidence="11 12" id="KW-0407">Ion channel</keyword>
<keyword evidence="5 12" id="KW-0812">Transmembrane</keyword>
<evidence type="ECO:0000256" key="10">
    <source>
        <dbReference type="ARBA" id="ARBA00023201"/>
    </source>
</evidence>
<comment type="subcellular location">
    <subcellularLocation>
        <location evidence="1">Membrane</location>
        <topology evidence="1">Multi-pass membrane protein</topology>
    </subcellularLocation>
</comment>
<keyword evidence="8 12" id="KW-0406">Ion transport</keyword>
<evidence type="ECO:0000256" key="8">
    <source>
        <dbReference type="ARBA" id="ARBA00023065"/>
    </source>
</evidence>
<evidence type="ECO:0000256" key="3">
    <source>
        <dbReference type="ARBA" id="ARBA00022448"/>
    </source>
</evidence>
<keyword evidence="9 13" id="KW-0472">Membrane</keyword>
<dbReference type="PANTHER" id="PTHR11690">
    <property type="entry name" value="AMILORIDE-SENSITIVE SODIUM CHANNEL-RELATED"/>
    <property type="match status" value="1"/>
</dbReference>
<name>A0AA38I1B7_9CUCU</name>
<accession>A0AA38I1B7</accession>
<comment type="similarity">
    <text evidence="2 12">Belongs to the amiloride-sensitive sodium channel (TC 1.A.6) family.</text>
</comment>
<evidence type="ECO:0000256" key="4">
    <source>
        <dbReference type="ARBA" id="ARBA00022461"/>
    </source>
</evidence>
<protein>
    <recommendedName>
        <fullName evidence="16">Sodium channel protein Nach</fullName>
    </recommendedName>
</protein>
<feature type="transmembrane region" description="Helical" evidence="13">
    <location>
        <begin position="46"/>
        <end position="66"/>
    </location>
</feature>
<dbReference type="GO" id="GO:0005886">
    <property type="term" value="C:plasma membrane"/>
    <property type="evidence" value="ECO:0007669"/>
    <property type="project" value="TreeGrafter"/>
</dbReference>
<dbReference type="Pfam" id="PF00858">
    <property type="entry name" value="ASC"/>
    <property type="match status" value="1"/>
</dbReference>
<reference evidence="14" key="1">
    <citation type="journal article" date="2023" name="G3 (Bethesda)">
        <title>Whole genome assemblies of Zophobas morio and Tenebrio molitor.</title>
        <authorList>
            <person name="Kaur S."/>
            <person name="Stinson S.A."/>
            <person name="diCenzo G.C."/>
        </authorList>
    </citation>
    <scope>NUCLEOTIDE SEQUENCE</scope>
    <source>
        <strain evidence="14">QUZm001</strain>
    </source>
</reference>
<evidence type="ECO:0000256" key="2">
    <source>
        <dbReference type="ARBA" id="ARBA00007193"/>
    </source>
</evidence>
<evidence type="ECO:0000313" key="15">
    <source>
        <dbReference type="Proteomes" id="UP001168821"/>
    </source>
</evidence>
<evidence type="ECO:0000256" key="9">
    <source>
        <dbReference type="ARBA" id="ARBA00023136"/>
    </source>
</evidence>
<organism evidence="14 15">
    <name type="scientific">Zophobas morio</name>
    <dbReference type="NCBI Taxonomy" id="2755281"/>
    <lineage>
        <taxon>Eukaryota</taxon>
        <taxon>Metazoa</taxon>
        <taxon>Ecdysozoa</taxon>
        <taxon>Arthropoda</taxon>
        <taxon>Hexapoda</taxon>
        <taxon>Insecta</taxon>
        <taxon>Pterygota</taxon>
        <taxon>Neoptera</taxon>
        <taxon>Endopterygota</taxon>
        <taxon>Coleoptera</taxon>
        <taxon>Polyphaga</taxon>
        <taxon>Cucujiformia</taxon>
        <taxon>Tenebrionidae</taxon>
        <taxon>Zophobas</taxon>
    </lineage>
</organism>
<proteinExistence type="inferred from homology"/>
<keyword evidence="15" id="KW-1185">Reference proteome</keyword>
<evidence type="ECO:0000256" key="11">
    <source>
        <dbReference type="ARBA" id="ARBA00023303"/>
    </source>
</evidence>
<keyword evidence="3 12" id="KW-0813">Transport</keyword>
<dbReference type="PRINTS" id="PR01078">
    <property type="entry name" value="AMINACHANNEL"/>
</dbReference>
<gene>
    <name evidence="14" type="ORF">Zmor_019687</name>
</gene>
<evidence type="ECO:0000256" key="6">
    <source>
        <dbReference type="ARBA" id="ARBA00022989"/>
    </source>
</evidence>
<keyword evidence="10 12" id="KW-0739">Sodium transport</keyword>
<evidence type="ECO:0000313" key="14">
    <source>
        <dbReference type="EMBL" id="KAJ3647830.1"/>
    </source>
</evidence>
<dbReference type="InterPro" id="IPR001873">
    <property type="entry name" value="ENaC"/>
</dbReference>
<keyword evidence="6 13" id="KW-1133">Transmembrane helix</keyword>
<keyword evidence="4 12" id="KW-0894">Sodium channel</keyword>
<evidence type="ECO:0000256" key="5">
    <source>
        <dbReference type="ARBA" id="ARBA00022692"/>
    </source>
</evidence>
<evidence type="ECO:0000256" key="7">
    <source>
        <dbReference type="ARBA" id="ARBA00023053"/>
    </source>
</evidence>
<dbReference type="AlphaFoldDB" id="A0AA38I1B7"/>
<dbReference type="Gene3D" id="2.60.470.10">
    <property type="entry name" value="Acid-sensing ion channels like domains"/>
    <property type="match status" value="1"/>
</dbReference>
<dbReference type="GO" id="GO:0015280">
    <property type="term" value="F:ligand-gated sodium channel activity"/>
    <property type="evidence" value="ECO:0007669"/>
    <property type="project" value="TreeGrafter"/>
</dbReference>
<evidence type="ECO:0000256" key="12">
    <source>
        <dbReference type="RuleBase" id="RU000679"/>
    </source>
</evidence>
<dbReference type="Gene3D" id="1.10.287.770">
    <property type="entry name" value="YojJ-like"/>
    <property type="match status" value="1"/>
</dbReference>
<dbReference type="EMBL" id="JALNTZ010000006">
    <property type="protein sequence ID" value="KAJ3647830.1"/>
    <property type="molecule type" value="Genomic_DNA"/>
</dbReference>
<feature type="transmembrane region" description="Helical" evidence="13">
    <location>
        <begin position="437"/>
        <end position="465"/>
    </location>
</feature>
<keyword evidence="7" id="KW-0915">Sodium</keyword>
<dbReference type="Proteomes" id="UP001168821">
    <property type="component" value="Unassembled WGS sequence"/>
</dbReference>
<evidence type="ECO:0008006" key="16">
    <source>
        <dbReference type="Google" id="ProtNLM"/>
    </source>
</evidence>
<sequence length="505" mass="57658">MIDGRKNRKDFASIVFETYKDFAENTSIHGLKYTVKRDVGTHEKMFWMVVVLAGLGGAGYMTVLFWNRYTSNPTRTSILTAYAPNTAVPFPAVTLCNINRIMADQVEEFVEDLTIPEEDVETIRRAIPQLLSFTSLDSRKYNISELMVLHNVLVENNYNDIGVVMKKITQPCRHMLLKCIWQFKTVPCDRLFEHTLTTDGHCCSFNYIREYINASRRPIHTPYNGFNTGLKLHLDPQIQEIQYSSLHSSGLKVMIHSPWDYPGSGSIYKIVSAGRQSYLQVSASKIICSSDIKRLSIEQRQCAYSDEVKLKYFQLYSDTNCLSECEEKYLYDKCGCVPFYYPFSRRRVCNITSIPCLKDSIGTTLVNITKACNCPSQCEDIFYSVLSSTATLGREEAAPTSEFLEDQNVTENSIALYIYFSGDRQTILFKDIITSTIYLLSSFGGVYSLFLGCSFVTIVEILYYCTLRLIVNLKLVGRIDKTVAKPKKEDPKQKLWSYEGSIFLN</sequence>
<dbReference type="PANTHER" id="PTHR11690:SF237">
    <property type="entry name" value="PICKPOCKET 16-RELATED"/>
    <property type="match status" value="1"/>
</dbReference>
<comment type="caution">
    <text evidence="14">The sequence shown here is derived from an EMBL/GenBank/DDBJ whole genome shotgun (WGS) entry which is preliminary data.</text>
</comment>